<dbReference type="PANTHER" id="PTHR47262:SF2">
    <property type="entry name" value="PENTACOTRIPEPTIDE-REPEAT REGION OF PRORP DOMAIN-CONTAINING PROTEIN"/>
    <property type="match status" value="1"/>
</dbReference>
<dbReference type="AlphaFoldDB" id="A0A8X7VJN7"/>
<proteinExistence type="predicted"/>
<keyword evidence="2" id="KW-1185">Reference proteome</keyword>
<accession>A0A8X7VJN7</accession>
<protein>
    <submittedName>
        <fullName evidence="1">Uncharacterized protein</fullName>
    </submittedName>
</protein>
<dbReference type="PANTHER" id="PTHR47262">
    <property type="entry name" value="OS02G0132600 PROTEIN"/>
    <property type="match status" value="1"/>
</dbReference>
<sequence length="84" mass="9850">MFKKGHRERKARGVYLELAEKCHDLDYAFDHIEKAFEVLKTMKDRGFEIEESVYGPVLEYLIDMDMDMVDEFHGFVVSSLLSSI</sequence>
<gene>
    <name evidence="1" type="ORF">Bca52824_023737</name>
</gene>
<reference evidence="1 2" key="1">
    <citation type="submission" date="2020-02" db="EMBL/GenBank/DDBJ databases">
        <authorList>
            <person name="Ma Q."/>
            <person name="Huang Y."/>
            <person name="Song X."/>
            <person name="Pei D."/>
        </authorList>
    </citation>
    <scope>NUCLEOTIDE SEQUENCE [LARGE SCALE GENOMIC DNA]</scope>
    <source>
        <strain evidence="1">Sxm20200214</strain>
        <tissue evidence="1">Leaf</tissue>
    </source>
</reference>
<dbReference type="OrthoDB" id="767661at2759"/>
<organism evidence="1 2">
    <name type="scientific">Brassica carinata</name>
    <name type="common">Ethiopian mustard</name>
    <name type="synonym">Abyssinian cabbage</name>
    <dbReference type="NCBI Taxonomy" id="52824"/>
    <lineage>
        <taxon>Eukaryota</taxon>
        <taxon>Viridiplantae</taxon>
        <taxon>Streptophyta</taxon>
        <taxon>Embryophyta</taxon>
        <taxon>Tracheophyta</taxon>
        <taxon>Spermatophyta</taxon>
        <taxon>Magnoliopsida</taxon>
        <taxon>eudicotyledons</taxon>
        <taxon>Gunneridae</taxon>
        <taxon>Pentapetalae</taxon>
        <taxon>rosids</taxon>
        <taxon>malvids</taxon>
        <taxon>Brassicales</taxon>
        <taxon>Brassicaceae</taxon>
        <taxon>Brassiceae</taxon>
        <taxon>Brassica</taxon>
    </lineage>
</organism>
<evidence type="ECO:0000313" key="2">
    <source>
        <dbReference type="Proteomes" id="UP000886595"/>
    </source>
</evidence>
<comment type="caution">
    <text evidence="1">The sequence shown here is derived from an EMBL/GenBank/DDBJ whole genome shotgun (WGS) entry which is preliminary data.</text>
</comment>
<name>A0A8X7VJN7_BRACI</name>
<dbReference type="Proteomes" id="UP000886595">
    <property type="component" value="Unassembled WGS sequence"/>
</dbReference>
<evidence type="ECO:0000313" key="1">
    <source>
        <dbReference type="EMBL" id="KAG2312180.1"/>
    </source>
</evidence>
<dbReference type="EMBL" id="JAAMPC010000005">
    <property type="protein sequence ID" value="KAG2312180.1"/>
    <property type="molecule type" value="Genomic_DNA"/>
</dbReference>